<feature type="domain" description="G-protein coupled receptors family 2 profile 1" evidence="12">
    <location>
        <begin position="1"/>
        <end position="67"/>
    </location>
</feature>
<evidence type="ECO:0000256" key="3">
    <source>
        <dbReference type="ARBA" id="ARBA00022475"/>
    </source>
</evidence>
<dbReference type="SUPFAM" id="SSF111418">
    <property type="entry name" value="Hormone receptor domain"/>
    <property type="match status" value="1"/>
</dbReference>
<dbReference type="GO" id="GO:0007188">
    <property type="term" value="P:adenylate cyclase-modulating G protein-coupled receptor signaling pathway"/>
    <property type="evidence" value="ECO:0000318"/>
    <property type="project" value="GO_Central"/>
</dbReference>
<evidence type="ECO:0000256" key="1">
    <source>
        <dbReference type="ARBA" id="ARBA00004651"/>
    </source>
</evidence>
<keyword evidence="7 11" id="KW-0472">Membrane</keyword>
<evidence type="ECO:0008006" key="17">
    <source>
        <dbReference type="Google" id="ProtNLM"/>
    </source>
</evidence>
<dbReference type="HOGENOM" id="CLU_002753_4_6_1"/>
<feature type="transmembrane region" description="Helical" evidence="11">
    <location>
        <begin position="192"/>
        <end position="217"/>
    </location>
</feature>
<accession>T1G1V1</accession>
<dbReference type="GeneID" id="20215049"/>
<dbReference type="Gene3D" id="4.10.1240.10">
    <property type="entry name" value="GPCR, family 2, extracellular hormone receptor domain"/>
    <property type="match status" value="1"/>
</dbReference>
<dbReference type="InterPro" id="IPR001879">
    <property type="entry name" value="GPCR_2_extracellular_dom"/>
</dbReference>
<dbReference type="Gene3D" id="1.20.1070.10">
    <property type="entry name" value="Rhodopsin 7-helix transmembrane proteins"/>
    <property type="match status" value="1"/>
</dbReference>
<evidence type="ECO:0000259" key="12">
    <source>
        <dbReference type="PROSITE" id="PS50227"/>
    </source>
</evidence>
<name>T1G1V1_HELRO</name>
<dbReference type="PROSITE" id="PS50261">
    <property type="entry name" value="G_PROTEIN_RECEP_F2_4"/>
    <property type="match status" value="1"/>
</dbReference>
<dbReference type="PROSITE" id="PS00649">
    <property type="entry name" value="G_PROTEIN_RECEP_F2_1"/>
    <property type="match status" value="1"/>
</dbReference>
<dbReference type="EMBL" id="KB096080">
    <property type="protein sequence ID" value="ESO08641.1"/>
    <property type="molecule type" value="Genomic_DNA"/>
</dbReference>
<evidence type="ECO:0000256" key="6">
    <source>
        <dbReference type="ARBA" id="ARBA00023040"/>
    </source>
</evidence>
<keyword evidence="9" id="KW-0325">Glycoprotein</keyword>
<protein>
    <recommendedName>
        <fullName evidence="17">G-protein coupled receptors family 2 profile 1 domain-containing protein</fullName>
    </recommendedName>
</protein>
<evidence type="ECO:0000256" key="5">
    <source>
        <dbReference type="ARBA" id="ARBA00022989"/>
    </source>
</evidence>
<dbReference type="Pfam" id="PF00002">
    <property type="entry name" value="7tm_2"/>
    <property type="match status" value="1"/>
</dbReference>
<keyword evidence="8" id="KW-0675">Receptor</keyword>
<evidence type="ECO:0000256" key="8">
    <source>
        <dbReference type="ARBA" id="ARBA00023170"/>
    </source>
</evidence>
<evidence type="ECO:0000256" key="2">
    <source>
        <dbReference type="ARBA" id="ARBA00005314"/>
    </source>
</evidence>
<reference evidence="16" key="1">
    <citation type="submission" date="2012-12" db="EMBL/GenBank/DDBJ databases">
        <authorList>
            <person name="Hellsten U."/>
            <person name="Grimwood J."/>
            <person name="Chapman J.A."/>
            <person name="Shapiro H."/>
            <person name="Aerts A."/>
            <person name="Otillar R.P."/>
            <person name="Terry A.Y."/>
            <person name="Boore J.L."/>
            <person name="Simakov O."/>
            <person name="Marletaz F."/>
            <person name="Cho S.-J."/>
            <person name="Edsinger-Gonzales E."/>
            <person name="Havlak P."/>
            <person name="Kuo D.-H."/>
            <person name="Larsson T."/>
            <person name="Lv J."/>
            <person name="Arendt D."/>
            <person name="Savage R."/>
            <person name="Osoegawa K."/>
            <person name="de Jong P."/>
            <person name="Lindberg D.R."/>
            <person name="Seaver E.C."/>
            <person name="Weisblat D.A."/>
            <person name="Putnam N.H."/>
            <person name="Grigoriev I.V."/>
            <person name="Rokhsar D.S."/>
        </authorList>
    </citation>
    <scope>NUCLEOTIDE SEQUENCE</scope>
</reference>
<dbReference type="AlphaFoldDB" id="T1G1V1"/>
<sequence length="218" mass="25393">CPAVWDGVMCWPSAQPGTQVSQRCPDYIIAFRRGGVAVRRCLETGSWFISPMTNLSWTNYNDCSIELDKVDEHNVQVIKNALDIVSLEPIQLFLILLNSKLNKLTRKLHCPRNSIHINLFVSFILRATLSIIHETSHVGTIYYLRADQVWLCRLLTTMHTYFAISNNAWVFLEGLYLRNIIYRDVFTETHPITYYFLFGWGAFVKFFLILFILLFFLV</sequence>
<keyword evidence="4 11" id="KW-0812">Transmembrane</keyword>
<dbReference type="PRINTS" id="PR00249">
    <property type="entry name" value="GPCRSECRETIN"/>
</dbReference>
<dbReference type="STRING" id="6412.T1G1V1"/>
<dbReference type="OMA" id="MIYEEIC"/>
<comment type="similarity">
    <text evidence="2">Belongs to the G-protein coupled receptor 2 family.</text>
</comment>
<evidence type="ECO:0000313" key="14">
    <source>
        <dbReference type="EMBL" id="ESO08641.1"/>
    </source>
</evidence>
<organism evidence="15 16">
    <name type="scientific">Helobdella robusta</name>
    <name type="common">Californian leech</name>
    <dbReference type="NCBI Taxonomy" id="6412"/>
    <lineage>
        <taxon>Eukaryota</taxon>
        <taxon>Metazoa</taxon>
        <taxon>Spiralia</taxon>
        <taxon>Lophotrochozoa</taxon>
        <taxon>Annelida</taxon>
        <taxon>Clitellata</taxon>
        <taxon>Hirudinea</taxon>
        <taxon>Rhynchobdellida</taxon>
        <taxon>Glossiphoniidae</taxon>
        <taxon>Helobdella</taxon>
    </lineage>
</organism>
<keyword evidence="3" id="KW-1003">Cell membrane</keyword>
<dbReference type="GO" id="GO:0005886">
    <property type="term" value="C:plasma membrane"/>
    <property type="evidence" value="ECO:0000318"/>
    <property type="project" value="GO_Central"/>
</dbReference>
<dbReference type="eggNOG" id="KOG4564">
    <property type="taxonomic scope" value="Eukaryota"/>
</dbReference>
<reference evidence="15" key="3">
    <citation type="submission" date="2015-06" db="UniProtKB">
        <authorList>
            <consortium name="EnsemblMetazoa"/>
        </authorList>
    </citation>
    <scope>IDENTIFICATION</scope>
</reference>
<dbReference type="Pfam" id="PF02793">
    <property type="entry name" value="HRM"/>
    <property type="match status" value="1"/>
</dbReference>
<keyword evidence="6" id="KW-0297">G-protein coupled receptor</keyword>
<keyword evidence="10" id="KW-0807">Transducer</keyword>
<evidence type="ECO:0000313" key="15">
    <source>
        <dbReference type="EnsemblMetazoa" id="HelroP74739"/>
    </source>
</evidence>
<dbReference type="GO" id="GO:0008528">
    <property type="term" value="F:G protein-coupled peptide receptor activity"/>
    <property type="evidence" value="ECO:0000318"/>
    <property type="project" value="GO_Central"/>
</dbReference>
<dbReference type="PROSITE" id="PS50227">
    <property type="entry name" value="G_PROTEIN_RECEP_F2_3"/>
    <property type="match status" value="1"/>
</dbReference>
<dbReference type="CTD" id="20215049"/>
<dbReference type="InterPro" id="IPR000832">
    <property type="entry name" value="GPCR_2_secretin-like"/>
</dbReference>
<dbReference type="PANTHER" id="PTHR45620:SF42">
    <property type="entry name" value="G-PROTEIN COUPLED RECEPTOR SEB-2"/>
    <property type="match status" value="1"/>
</dbReference>
<dbReference type="RefSeq" id="XP_009013571.1">
    <property type="nucleotide sequence ID" value="XM_009015323.1"/>
</dbReference>
<evidence type="ECO:0000259" key="13">
    <source>
        <dbReference type="PROSITE" id="PS50261"/>
    </source>
</evidence>
<feature type="transmembrane region" description="Helical" evidence="11">
    <location>
        <begin position="150"/>
        <end position="172"/>
    </location>
</feature>
<dbReference type="InterPro" id="IPR017983">
    <property type="entry name" value="GPCR_2_secretin-like_CS"/>
</dbReference>
<dbReference type="InterPro" id="IPR036445">
    <property type="entry name" value="GPCR_2_extracell_dom_sf"/>
</dbReference>
<evidence type="ECO:0000256" key="10">
    <source>
        <dbReference type="ARBA" id="ARBA00023224"/>
    </source>
</evidence>
<comment type="subcellular location">
    <subcellularLocation>
        <location evidence="1">Cell membrane</location>
        <topology evidence="1">Multi-pass membrane protein</topology>
    </subcellularLocation>
</comment>
<evidence type="ECO:0000256" key="7">
    <source>
        <dbReference type="ARBA" id="ARBA00023136"/>
    </source>
</evidence>
<dbReference type="KEGG" id="hro:HELRODRAFT_74739"/>
<keyword evidence="5 11" id="KW-1133">Transmembrane helix</keyword>
<feature type="domain" description="G-protein coupled receptors family 2 profile 2" evidence="13">
    <location>
        <begin position="72"/>
        <end position="218"/>
    </location>
</feature>
<dbReference type="SMART" id="SM00008">
    <property type="entry name" value="HormR"/>
    <property type="match status" value="1"/>
</dbReference>
<dbReference type="EnsemblMetazoa" id="HelroT74739">
    <property type="protein sequence ID" value="HelroP74739"/>
    <property type="gene ID" value="HelroG74739"/>
</dbReference>
<dbReference type="Proteomes" id="UP000015101">
    <property type="component" value="Unassembled WGS sequence"/>
</dbReference>
<dbReference type="FunFam" id="1.20.1070.10:FF:001229">
    <property type="entry name" value="Uncharacterized protein"/>
    <property type="match status" value="1"/>
</dbReference>
<dbReference type="GO" id="GO:0007166">
    <property type="term" value="P:cell surface receptor signaling pathway"/>
    <property type="evidence" value="ECO:0007669"/>
    <property type="project" value="InterPro"/>
</dbReference>
<proteinExistence type="inferred from homology"/>
<keyword evidence="16" id="KW-1185">Reference proteome</keyword>
<dbReference type="InterPro" id="IPR050332">
    <property type="entry name" value="GPCR_2"/>
</dbReference>
<evidence type="ECO:0000256" key="11">
    <source>
        <dbReference type="SAM" id="Phobius"/>
    </source>
</evidence>
<dbReference type="InterPro" id="IPR017981">
    <property type="entry name" value="GPCR_2-like_7TM"/>
</dbReference>
<reference evidence="14 16" key="2">
    <citation type="journal article" date="2013" name="Nature">
        <title>Insights into bilaterian evolution from three spiralian genomes.</title>
        <authorList>
            <person name="Simakov O."/>
            <person name="Marletaz F."/>
            <person name="Cho S.J."/>
            <person name="Edsinger-Gonzales E."/>
            <person name="Havlak P."/>
            <person name="Hellsten U."/>
            <person name="Kuo D.H."/>
            <person name="Larsson T."/>
            <person name="Lv J."/>
            <person name="Arendt D."/>
            <person name="Savage R."/>
            <person name="Osoegawa K."/>
            <person name="de Jong P."/>
            <person name="Grimwood J."/>
            <person name="Chapman J.A."/>
            <person name="Shapiro H."/>
            <person name="Aerts A."/>
            <person name="Otillar R.P."/>
            <person name="Terry A.Y."/>
            <person name="Boore J.L."/>
            <person name="Grigoriev I.V."/>
            <person name="Lindberg D.R."/>
            <person name="Seaver E.C."/>
            <person name="Weisblat D.A."/>
            <person name="Putnam N.H."/>
            <person name="Rokhsar D.S."/>
        </authorList>
    </citation>
    <scope>NUCLEOTIDE SEQUENCE</scope>
</reference>
<dbReference type="PANTHER" id="PTHR45620">
    <property type="entry name" value="PDF RECEPTOR-LIKE PROTEIN-RELATED"/>
    <property type="match status" value="1"/>
</dbReference>
<evidence type="ECO:0000256" key="9">
    <source>
        <dbReference type="ARBA" id="ARBA00023180"/>
    </source>
</evidence>
<gene>
    <name evidence="15" type="primary">20215049</name>
    <name evidence="14" type="ORF">HELRODRAFT_74739</name>
</gene>
<dbReference type="InParanoid" id="T1G1V1"/>
<evidence type="ECO:0000256" key="4">
    <source>
        <dbReference type="ARBA" id="ARBA00022692"/>
    </source>
</evidence>
<evidence type="ECO:0000313" key="16">
    <source>
        <dbReference type="Proteomes" id="UP000015101"/>
    </source>
</evidence>
<dbReference type="EMBL" id="AMQM01003298">
    <property type="status" value="NOT_ANNOTATED_CDS"/>
    <property type="molecule type" value="Genomic_DNA"/>
</dbReference>
<dbReference type="OrthoDB" id="6022368at2759"/>